<proteinExistence type="predicted"/>
<dbReference type="AlphaFoldDB" id="A0AA39Y0X8"/>
<feature type="compositionally biased region" description="Basic and acidic residues" evidence="1">
    <location>
        <begin position="159"/>
        <end position="173"/>
    </location>
</feature>
<reference evidence="2" key="1">
    <citation type="submission" date="2023-06" db="EMBL/GenBank/DDBJ databases">
        <title>Genome-scale phylogeny and comparative genomics of the fungal order Sordariales.</title>
        <authorList>
            <consortium name="Lawrence Berkeley National Laboratory"/>
            <person name="Hensen N."/>
            <person name="Bonometti L."/>
            <person name="Westerberg I."/>
            <person name="Brannstrom I.O."/>
            <person name="Guillou S."/>
            <person name="Cros-Aarteil S."/>
            <person name="Calhoun S."/>
            <person name="Haridas S."/>
            <person name="Kuo A."/>
            <person name="Mondo S."/>
            <person name="Pangilinan J."/>
            <person name="Riley R."/>
            <person name="Labutti K."/>
            <person name="Andreopoulos B."/>
            <person name="Lipzen A."/>
            <person name="Chen C."/>
            <person name="Yanf M."/>
            <person name="Daum C."/>
            <person name="Ng V."/>
            <person name="Clum A."/>
            <person name="Steindorff A."/>
            <person name="Ohm R."/>
            <person name="Martin F."/>
            <person name="Silar P."/>
            <person name="Natvig D."/>
            <person name="Lalanne C."/>
            <person name="Gautier V."/>
            <person name="Ament-Velasquez S.L."/>
            <person name="Kruys A."/>
            <person name="Hutchinson M.I."/>
            <person name="Powell A.J."/>
            <person name="Barry K."/>
            <person name="Miller A.N."/>
            <person name="Grigoriev I.V."/>
            <person name="Debuchy R."/>
            <person name="Gladieux P."/>
            <person name="Thoren M.H."/>
            <person name="Johannesson H."/>
        </authorList>
    </citation>
    <scope>NUCLEOTIDE SEQUENCE</scope>
    <source>
        <strain evidence="2">SMH2532-1</strain>
    </source>
</reference>
<feature type="region of interest" description="Disordered" evidence="1">
    <location>
        <begin position="134"/>
        <end position="191"/>
    </location>
</feature>
<evidence type="ECO:0000313" key="2">
    <source>
        <dbReference type="EMBL" id="KAK0642867.1"/>
    </source>
</evidence>
<dbReference type="Proteomes" id="UP001174936">
    <property type="component" value="Unassembled WGS sequence"/>
</dbReference>
<evidence type="ECO:0000313" key="3">
    <source>
        <dbReference type="Proteomes" id="UP001174936"/>
    </source>
</evidence>
<protein>
    <submittedName>
        <fullName evidence="2">Uncharacterized protein</fullName>
    </submittedName>
</protein>
<accession>A0AA39Y0X8</accession>
<gene>
    <name evidence="2" type="ORF">B0T16DRAFT_391501</name>
</gene>
<comment type="caution">
    <text evidence="2">The sequence shown here is derived from an EMBL/GenBank/DDBJ whole genome shotgun (WGS) entry which is preliminary data.</text>
</comment>
<feature type="region of interest" description="Disordered" evidence="1">
    <location>
        <begin position="210"/>
        <end position="270"/>
    </location>
</feature>
<evidence type="ECO:0000256" key="1">
    <source>
        <dbReference type="SAM" id="MobiDB-lite"/>
    </source>
</evidence>
<keyword evidence="3" id="KW-1185">Reference proteome</keyword>
<feature type="compositionally biased region" description="Acidic residues" evidence="1">
    <location>
        <begin position="225"/>
        <end position="248"/>
    </location>
</feature>
<sequence length="270" mass="30468">MVRKRPASSNARVKAMRRKLCAKGKDADIRKFEFLGTVAVYPNLWDCGTSFRGRLVEWIVANHEIVRLWLPDILEAGPGFSTSHWKWYMASAVADRHANATRNIPDYSVRVKVAQACVDDMNRKKKEFEELQRGRAQVATFSHMPRESEDAPIPATDHSATEPRADHGSDHVLTEPYFFPRDPKDEVNGSPDVIEVTNLPSVEKTIDKGKAVAEEPAAGDVGVLSDDDDDDDDEWHDNDDNHDDDDYSDLPPAKRTRTRLSMAGPSQWQR</sequence>
<name>A0AA39Y0X8_9PEZI</name>
<dbReference type="EMBL" id="JAULSV010000005">
    <property type="protein sequence ID" value="KAK0642867.1"/>
    <property type="molecule type" value="Genomic_DNA"/>
</dbReference>
<organism evidence="2 3">
    <name type="scientific">Cercophora newfieldiana</name>
    <dbReference type="NCBI Taxonomy" id="92897"/>
    <lineage>
        <taxon>Eukaryota</taxon>
        <taxon>Fungi</taxon>
        <taxon>Dikarya</taxon>
        <taxon>Ascomycota</taxon>
        <taxon>Pezizomycotina</taxon>
        <taxon>Sordariomycetes</taxon>
        <taxon>Sordariomycetidae</taxon>
        <taxon>Sordariales</taxon>
        <taxon>Lasiosphaeriaceae</taxon>
        <taxon>Cercophora</taxon>
    </lineage>
</organism>